<evidence type="ECO:0000256" key="8">
    <source>
        <dbReference type="ARBA" id="ARBA00022679"/>
    </source>
</evidence>
<protein>
    <recommendedName>
        <fullName evidence="5 15">Hypoxanthine phosphoribosyltransferase</fullName>
        <ecNumber evidence="5 15">2.4.2.8</ecNumber>
    </recommendedName>
</protein>
<dbReference type="InterPro" id="IPR005904">
    <property type="entry name" value="Hxn_phspho_trans"/>
</dbReference>
<comment type="pathway">
    <text evidence="3 15">Purine metabolism; IMP biosynthesis via salvage pathway; IMP from hypoxanthine: step 1/1.</text>
</comment>
<comment type="catalytic activity">
    <reaction evidence="13">
        <text>GMP + diphosphate = guanine + 5-phospho-alpha-D-ribose 1-diphosphate</text>
        <dbReference type="Rhea" id="RHEA:25424"/>
        <dbReference type="ChEBI" id="CHEBI:16235"/>
        <dbReference type="ChEBI" id="CHEBI:33019"/>
        <dbReference type="ChEBI" id="CHEBI:58017"/>
        <dbReference type="ChEBI" id="CHEBI:58115"/>
        <dbReference type="EC" id="2.4.2.8"/>
    </reaction>
    <physiologicalReaction direction="right-to-left" evidence="13">
        <dbReference type="Rhea" id="RHEA:25426"/>
    </physiologicalReaction>
</comment>
<keyword evidence="11 15" id="KW-0547">Nucleotide-binding</keyword>
<evidence type="ECO:0000256" key="15">
    <source>
        <dbReference type="RuleBase" id="RU364099"/>
    </source>
</evidence>
<dbReference type="GO" id="GO:0006178">
    <property type="term" value="P:guanine salvage"/>
    <property type="evidence" value="ECO:0007669"/>
    <property type="project" value="TreeGrafter"/>
</dbReference>
<dbReference type="UniPathway" id="UPA00591">
    <property type="reaction ID" value="UER00648"/>
</dbReference>
<evidence type="ECO:0000313" key="17">
    <source>
        <dbReference type="EMBL" id="TLU97860.1"/>
    </source>
</evidence>
<dbReference type="Proteomes" id="UP000306402">
    <property type="component" value="Unassembled WGS sequence"/>
</dbReference>
<evidence type="ECO:0000256" key="14">
    <source>
        <dbReference type="ARBA" id="ARBA00049402"/>
    </source>
</evidence>
<sequence length="175" mass="19556">MINILDKTFVPFISKEDIENRITALAARISKDYEQSCPVFLVVLNGAFLFASELVKRIPLTCEITFIRLSSYSQTESTGTVTEIIGIDKTLENRDVIIIEDIVDTGLTMSQLLKEIGKMSPKTVEIATLLHKPEALKTPVDMRYKGFEIANKFVVGYGLDYEGIGRNLDSIYVLG</sequence>
<dbReference type="NCBIfam" id="TIGR01203">
    <property type="entry name" value="HGPRTase"/>
    <property type="match status" value="1"/>
</dbReference>
<dbReference type="PANTHER" id="PTHR43340">
    <property type="entry name" value="HYPOXANTHINE-GUANINE PHOSPHORIBOSYLTRANSFERASE"/>
    <property type="match status" value="1"/>
</dbReference>
<keyword evidence="9 15" id="KW-0479">Metal-binding</keyword>
<keyword evidence="18" id="KW-1185">Reference proteome</keyword>
<keyword evidence="6 15" id="KW-0963">Cytoplasm</keyword>
<evidence type="ECO:0000256" key="11">
    <source>
        <dbReference type="ARBA" id="ARBA00022741"/>
    </source>
</evidence>
<dbReference type="GO" id="GO:0032263">
    <property type="term" value="P:GMP salvage"/>
    <property type="evidence" value="ECO:0007669"/>
    <property type="project" value="TreeGrafter"/>
</dbReference>
<proteinExistence type="inferred from homology"/>
<dbReference type="GO" id="GO:0004422">
    <property type="term" value="F:hypoxanthine phosphoribosyltransferase activity"/>
    <property type="evidence" value="ECO:0007669"/>
    <property type="project" value="InterPro"/>
</dbReference>
<dbReference type="GO" id="GO:0032264">
    <property type="term" value="P:IMP salvage"/>
    <property type="evidence" value="ECO:0007669"/>
    <property type="project" value="UniProtKB-UniPathway"/>
</dbReference>
<comment type="caution">
    <text evidence="17">The sequence shown here is derived from an EMBL/GenBank/DDBJ whole genome shotgun (WGS) entry which is preliminary data.</text>
</comment>
<comment type="subcellular location">
    <subcellularLocation>
        <location evidence="2 15">Cytoplasm</location>
    </subcellularLocation>
</comment>
<dbReference type="GO" id="GO:0052657">
    <property type="term" value="F:guanine phosphoribosyltransferase activity"/>
    <property type="evidence" value="ECO:0007669"/>
    <property type="project" value="RHEA"/>
</dbReference>
<evidence type="ECO:0000256" key="10">
    <source>
        <dbReference type="ARBA" id="ARBA00022726"/>
    </source>
</evidence>
<dbReference type="GO" id="GO:0006166">
    <property type="term" value="P:purine ribonucleoside salvage"/>
    <property type="evidence" value="ECO:0007669"/>
    <property type="project" value="UniProtKB-KW"/>
</dbReference>
<dbReference type="OrthoDB" id="9802824at2"/>
<dbReference type="CDD" id="cd06223">
    <property type="entry name" value="PRTases_typeI"/>
    <property type="match status" value="1"/>
</dbReference>
<organism evidence="17 18">
    <name type="scientific">Dyadobacter luticola</name>
    <dbReference type="NCBI Taxonomy" id="1979387"/>
    <lineage>
        <taxon>Bacteria</taxon>
        <taxon>Pseudomonadati</taxon>
        <taxon>Bacteroidota</taxon>
        <taxon>Cytophagia</taxon>
        <taxon>Cytophagales</taxon>
        <taxon>Spirosomataceae</taxon>
        <taxon>Dyadobacter</taxon>
    </lineage>
</organism>
<reference evidence="17 18" key="1">
    <citation type="submission" date="2019-05" db="EMBL/GenBank/DDBJ databases">
        <authorList>
            <person name="Qu J.-H."/>
        </authorList>
    </citation>
    <scope>NUCLEOTIDE SEQUENCE [LARGE SCALE GENOMIC DNA]</scope>
    <source>
        <strain evidence="17 18">T17</strain>
    </source>
</reference>
<keyword evidence="12 15" id="KW-0460">Magnesium</keyword>
<dbReference type="EMBL" id="VCEJ01000008">
    <property type="protein sequence ID" value="TLU97860.1"/>
    <property type="molecule type" value="Genomic_DNA"/>
</dbReference>
<evidence type="ECO:0000256" key="3">
    <source>
        <dbReference type="ARBA" id="ARBA00004669"/>
    </source>
</evidence>
<evidence type="ECO:0000256" key="4">
    <source>
        <dbReference type="ARBA" id="ARBA00008391"/>
    </source>
</evidence>
<evidence type="ECO:0000256" key="6">
    <source>
        <dbReference type="ARBA" id="ARBA00022490"/>
    </source>
</evidence>
<dbReference type="GO" id="GO:0000166">
    <property type="term" value="F:nucleotide binding"/>
    <property type="evidence" value="ECO:0007669"/>
    <property type="project" value="UniProtKB-KW"/>
</dbReference>
<dbReference type="Gene3D" id="3.40.50.2020">
    <property type="match status" value="1"/>
</dbReference>
<evidence type="ECO:0000256" key="7">
    <source>
        <dbReference type="ARBA" id="ARBA00022676"/>
    </source>
</evidence>
<dbReference type="InterPro" id="IPR029057">
    <property type="entry name" value="PRTase-like"/>
</dbReference>
<dbReference type="EC" id="2.4.2.8" evidence="5 15"/>
<evidence type="ECO:0000256" key="9">
    <source>
        <dbReference type="ARBA" id="ARBA00022723"/>
    </source>
</evidence>
<gene>
    <name evidence="17" type="primary">hpt</name>
    <name evidence="17" type="ORF">FEN17_23995</name>
</gene>
<evidence type="ECO:0000256" key="12">
    <source>
        <dbReference type="ARBA" id="ARBA00022842"/>
    </source>
</evidence>
<dbReference type="PANTHER" id="PTHR43340:SF1">
    <property type="entry name" value="HYPOXANTHINE PHOSPHORIBOSYLTRANSFERASE"/>
    <property type="match status" value="1"/>
</dbReference>
<comment type="catalytic activity">
    <reaction evidence="14">
        <text>IMP + diphosphate = hypoxanthine + 5-phospho-alpha-D-ribose 1-diphosphate</text>
        <dbReference type="Rhea" id="RHEA:17973"/>
        <dbReference type="ChEBI" id="CHEBI:17368"/>
        <dbReference type="ChEBI" id="CHEBI:33019"/>
        <dbReference type="ChEBI" id="CHEBI:58017"/>
        <dbReference type="ChEBI" id="CHEBI:58053"/>
        <dbReference type="EC" id="2.4.2.8"/>
    </reaction>
    <physiologicalReaction direction="right-to-left" evidence="14">
        <dbReference type="Rhea" id="RHEA:17975"/>
    </physiologicalReaction>
</comment>
<accession>A0A5R9KNU7</accession>
<keyword evidence="10 15" id="KW-0660">Purine salvage</keyword>
<keyword evidence="7 15" id="KW-0328">Glycosyltransferase</keyword>
<dbReference type="InterPro" id="IPR050408">
    <property type="entry name" value="HGPRT"/>
</dbReference>
<dbReference type="GO" id="GO:0046100">
    <property type="term" value="P:hypoxanthine metabolic process"/>
    <property type="evidence" value="ECO:0007669"/>
    <property type="project" value="TreeGrafter"/>
</dbReference>
<evidence type="ECO:0000256" key="2">
    <source>
        <dbReference type="ARBA" id="ARBA00004496"/>
    </source>
</evidence>
<name>A0A5R9KNU7_9BACT</name>
<feature type="domain" description="Phosphoribosyltransferase" evidence="16">
    <location>
        <begin position="18"/>
        <end position="161"/>
    </location>
</feature>
<dbReference type="AlphaFoldDB" id="A0A5R9KNU7"/>
<dbReference type="GO" id="GO:0005829">
    <property type="term" value="C:cytosol"/>
    <property type="evidence" value="ECO:0007669"/>
    <property type="project" value="TreeGrafter"/>
</dbReference>
<evidence type="ECO:0000256" key="1">
    <source>
        <dbReference type="ARBA" id="ARBA00001946"/>
    </source>
</evidence>
<evidence type="ECO:0000259" key="16">
    <source>
        <dbReference type="Pfam" id="PF00156"/>
    </source>
</evidence>
<dbReference type="Pfam" id="PF00156">
    <property type="entry name" value="Pribosyltran"/>
    <property type="match status" value="1"/>
</dbReference>
<dbReference type="SUPFAM" id="SSF53271">
    <property type="entry name" value="PRTase-like"/>
    <property type="match status" value="1"/>
</dbReference>
<dbReference type="InterPro" id="IPR000836">
    <property type="entry name" value="PRTase_dom"/>
</dbReference>
<evidence type="ECO:0000313" key="18">
    <source>
        <dbReference type="Proteomes" id="UP000306402"/>
    </source>
</evidence>
<comment type="similarity">
    <text evidence="4 15">Belongs to the purine/pyrimidine phosphoribosyltransferase family.</text>
</comment>
<evidence type="ECO:0000256" key="5">
    <source>
        <dbReference type="ARBA" id="ARBA00011895"/>
    </source>
</evidence>
<comment type="cofactor">
    <cofactor evidence="1 15">
        <name>Mg(2+)</name>
        <dbReference type="ChEBI" id="CHEBI:18420"/>
    </cofactor>
</comment>
<dbReference type="GO" id="GO:0000287">
    <property type="term" value="F:magnesium ion binding"/>
    <property type="evidence" value="ECO:0007669"/>
    <property type="project" value="TreeGrafter"/>
</dbReference>
<evidence type="ECO:0000256" key="13">
    <source>
        <dbReference type="ARBA" id="ARBA00048811"/>
    </source>
</evidence>
<keyword evidence="8 15" id="KW-0808">Transferase</keyword>
<dbReference type="RefSeq" id="WP_138367960.1">
    <property type="nucleotide sequence ID" value="NZ_VCEJ01000008.1"/>
</dbReference>